<keyword evidence="2" id="KW-0328">Glycosyltransferase</keyword>
<sequence length="86" mass="9640">MSAPAWSASCGNGPGGFEAWKQAFIANSSRYGLKERVVRQALQNVGYSRKVVRLDRNQKSIKLSFEQFHAKRVNNAMIKRGQKLGN</sequence>
<dbReference type="InterPro" id="IPR023346">
    <property type="entry name" value="Lysozyme-like_dom_sf"/>
</dbReference>
<dbReference type="EMBL" id="JALNMJ010000019">
    <property type="protein sequence ID" value="MCK7614872.1"/>
    <property type="molecule type" value="Genomic_DNA"/>
</dbReference>
<proteinExistence type="predicted"/>
<evidence type="ECO:0000259" key="1">
    <source>
        <dbReference type="Pfam" id="PF13406"/>
    </source>
</evidence>
<keyword evidence="2" id="KW-0808">Transferase</keyword>
<evidence type="ECO:0000313" key="3">
    <source>
        <dbReference type="Proteomes" id="UP001431221"/>
    </source>
</evidence>
<dbReference type="InterPro" id="IPR031304">
    <property type="entry name" value="SLT_2"/>
</dbReference>
<dbReference type="GO" id="GO:0016757">
    <property type="term" value="F:glycosyltransferase activity"/>
    <property type="evidence" value="ECO:0007669"/>
    <property type="project" value="UniProtKB-KW"/>
</dbReference>
<dbReference type="Pfam" id="PF13406">
    <property type="entry name" value="SLT_2"/>
    <property type="match status" value="1"/>
</dbReference>
<dbReference type="EC" id="2.4.-.-" evidence="2"/>
<feature type="domain" description="Transglycosylase SLT" evidence="1">
    <location>
        <begin position="17"/>
        <end position="84"/>
    </location>
</feature>
<gene>
    <name evidence="2" type="ORF">M0H32_22095</name>
</gene>
<keyword evidence="3" id="KW-1185">Reference proteome</keyword>
<name>A0ABT0GZK6_9HYPH</name>
<dbReference type="SUPFAM" id="SSF53955">
    <property type="entry name" value="Lysozyme-like"/>
    <property type="match status" value="1"/>
</dbReference>
<accession>A0ABT0GZK6</accession>
<reference evidence="2" key="1">
    <citation type="submission" date="2022-04" db="EMBL/GenBank/DDBJ databases">
        <title>Roseibium sp. CAU 1639 isolated from mud.</title>
        <authorList>
            <person name="Kim W."/>
        </authorList>
    </citation>
    <scope>NUCLEOTIDE SEQUENCE</scope>
    <source>
        <strain evidence="2">CAU 1639</strain>
    </source>
</reference>
<protein>
    <submittedName>
        <fullName evidence="2">Lytic murein transglycosylase</fullName>
        <ecNumber evidence="2">2.4.-.-</ecNumber>
    </submittedName>
</protein>
<evidence type="ECO:0000313" key="2">
    <source>
        <dbReference type="EMBL" id="MCK7614872.1"/>
    </source>
</evidence>
<organism evidence="2 3">
    <name type="scientific">Roseibium sediminicola</name>
    <dbReference type="NCBI Taxonomy" id="2933272"/>
    <lineage>
        <taxon>Bacteria</taxon>
        <taxon>Pseudomonadati</taxon>
        <taxon>Pseudomonadota</taxon>
        <taxon>Alphaproteobacteria</taxon>
        <taxon>Hyphomicrobiales</taxon>
        <taxon>Stappiaceae</taxon>
        <taxon>Roseibium</taxon>
    </lineage>
</organism>
<dbReference type="RefSeq" id="WP_248157692.1">
    <property type="nucleotide sequence ID" value="NZ_JALNMJ010000019.1"/>
</dbReference>
<comment type="caution">
    <text evidence="2">The sequence shown here is derived from an EMBL/GenBank/DDBJ whole genome shotgun (WGS) entry which is preliminary data.</text>
</comment>
<dbReference type="Proteomes" id="UP001431221">
    <property type="component" value="Unassembled WGS sequence"/>
</dbReference>